<reference evidence="2" key="1">
    <citation type="submission" date="2019-09" db="EMBL/GenBank/DDBJ databases">
        <title>Draft genome information of white flower Hibiscus syriacus.</title>
        <authorList>
            <person name="Kim Y.-M."/>
        </authorList>
    </citation>
    <scope>NUCLEOTIDE SEQUENCE [LARGE SCALE GENOMIC DNA]</scope>
    <source>
        <strain evidence="2">YM2019G1</strain>
    </source>
</reference>
<gene>
    <name evidence="2" type="ORF">F3Y22_tig00110422pilonHSYRG00069</name>
</gene>
<organism evidence="2 3">
    <name type="scientific">Hibiscus syriacus</name>
    <name type="common">Rose of Sharon</name>
    <dbReference type="NCBI Taxonomy" id="106335"/>
    <lineage>
        <taxon>Eukaryota</taxon>
        <taxon>Viridiplantae</taxon>
        <taxon>Streptophyta</taxon>
        <taxon>Embryophyta</taxon>
        <taxon>Tracheophyta</taxon>
        <taxon>Spermatophyta</taxon>
        <taxon>Magnoliopsida</taxon>
        <taxon>eudicotyledons</taxon>
        <taxon>Gunneridae</taxon>
        <taxon>Pentapetalae</taxon>
        <taxon>rosids</taxon>
        <taxon>malvids</taxon>
        <taxon>Malvales</taxon>
        <taxon>Malvaceae</taxon>
        <taxon>Malvoideae</taxon>
        <taxon>Hibiscus</taxon>
    </lineage>
</organism>
<keyword evidence="3" id="KW-1185">Reference proteome</keyword>
<accession>A0A6A3AQN1</accession>
<protein>
    <recommendedName>
        <fullName evidence="1">Reverse transcriptase zinc-binding domain-containing protein</fullName>
    </recommendedName>
</protein>
<evidence type="ECO:0000259" key="1">
    <source>
        <dbReference type="Pfam" id="PF13966"/>
    </source>
</evidence>
<dbReference type="Pfam" id="PF13966">
    <property type="entry name" value="zf-RVT"/>
    <property type="match status" value="1"/>
</dbReference>
<dbReference type="EMBL" id="VEPZ02000981">
    <property type="protein sequence ID" value="KAE8705555.1"/>
    <property type="molecule type" value="Genomic_DNA"/>
</dbReference>
<evidence type="ECO:0000313" key="3">
    <source>
        <dbReference type="Proteomes" id="UP000436088"/>
    </source>
</evidence>
<name>A0A6A3AQN1_HIBSY</name>
<dbReference type="AlphaFoldDB" id="A0A6A3AQN1"/>
<evidence type="ECO:0000313" key="2">
    <source>
        <dbReference type="EMBL" id="KAE8705555.1"/>
    </source>
</evidence>
<dbReference type="InterPro" id="IPR026960">
    <property type="entry name" value="RVT-Znf"/>
</dbReference>
<dbReference type="Proteomes" id="UP000436088">
    <property type="component" value="Unassembled WGS sequence"/>
</dbReference>
<proteinExistence type="predicted"/>
<feature type="domain" description="Reverse transcriptase zinc-binding" evidence="1">
    <location>
        <begin position="58"/>
        <end position="144"/>
    </location>
</feature>
<comment type="caution">
    <text evidence="2">The sequence shown here is derived from an EMBL/GenBank/DDBJ whole genome shotgun (WGS) entry which is preliminary data.</text>
</comment>
<sequence>MERTSVADMVDNNGEWRWAAFQSYLPFNVLLWVAAKKCPIESDTRDMVGWYLREDLNFSVKSAYPTRIKDYSGSKEPVWGLIHKYRGLSKIKYFLWLVGKGRIMNNAERVRRHFSSVSNCTCCMASIEDIDHVLRSCPLAFTIWVDVIKREKLNEFMTMDIKSWLMYNLGDPGYFVHAVEHWDIMFGAIVWNIWLNRNVIAFETPVDDCRSVMDKNLHLKEATCVALAMRSSVQVVHQGIRVRPKR</sequence>